<dbReference type="Proteomes" id="UP000321379">
    <property type="component" value="Unassembled WGS sequence"/>
</dbReference>
<dbReference type="Pfam" id="PF01266">
    <property type="entry name" value="DAO"/>
    <property type="match status" value="1"/>
</dbReference>
<sequence length="474" mass="52067">MATMVFERSLPDPRVVAASLDGSRLAPFWLDDLGTRASFPRHRGTANVDLAIVGAGYAGLWTALQAKERDPSLRVIVLEGKTVGWAASGRNGGFCEATLTHGEANGQNRFADELEQLDRLGAENLDEIEATVARLGLDCQFERTGSLAVAVEDYQVAELRDAHDGVDEIFFDAEQIRGRVNSPTYLGGLWSKRDTAMVHPARLAAELARACVEAGVQIVEHSPVRAIDSELPNGPVTLTLDGGFVHADRVALATNAFPSLLKRYRLHTVPVYDHVLMTEPLSAAQLASIGWEGRQGVADLANQFHYYRLTADNRILWGGYDAVYHYGGRIRSEYEDRPQTFRTLASHFFTTFPQLEGVRFSHRWAGVIDTSSRFCAFFGLARQGRVAYAAGFTGLGVAATRFAANVMLDQLSGEQTERTQLRMVREMPLPFPPEPATYAAVQATRWALDRADHNSGKRNVLLKTLDAVGLGFDS</sequence>
<gene>
    <name evidence="2" type="ORF">FVP33_18375</name>
</gene>
<name>A0A5C8UKY1_9MICO</name>
<dbReference type="SUPFAM" id="SSF51905">
    <property type="entry name" value="FAD/NAD(P)-binding domain"/>
    <property type="match status" value="1"/>
</dbReference>
<dbReference type="Gene3D" id="3.30.9.10">
    <property type="entry name" value="D-Amino Acid Oxidase, subunit A, domain 2"/>
    <property type="match status" value="1"/>
</dbReference>
<dbReference type="PANTHER" id="PTHR13847:SF281">
    <property type="entry name" value="FAD DEPENDENT OXIDOREDUCTASE DOMAIN-CONTAINING PROTEIN"/>
    <property type="match status" value="1"/>
</dbReference>
<accession>A0A5C8UKY1</accession>
<evidence type="ECO:0000313" key="2">
    <source>
        <dbReference type="EMBL" id="TXN28111.1"/>
    </source>
</evidence>
<dbReference type="AlphaFoldDB" id="A0A5C8UKY1"/>
<keyword evidence="3" id="KW-1185">Reference proteome</keyword>
<organism evidence="2 3">
    <name type="scientific">Lacisediminihabitans profunda</name>
    <dbReference type="NCBI Taxonomy" id="2594790"/>
    <lineage>
        <taxon>Bacteria</taxon>
        <taxon>Bacillati</taxon>
        <taxon>Actinomycetota</taxon>
        <taxon>Actinomycetes</taxon>
        <taxon>Micrococcales</taxon>
        <taxon>Microbacteriaceae</taxon>
        <taxon>Lacisediminihabitans</taxon>
    </lineage>
</organism>
<dbReference type="InterPro" id="IPR006076">
    <property type="entry name" value="FAD-dep_OxRdtase"/>
</dbReference>
<dbReference type="PANTHER" id="PTHR13847">
    <property type="entry name" value="SARCOSINE DEHYDROGENASE-RELATED"/>
    <property type="match status" value="1"/>
</dbReference>
<comment type="caution">
    <text evidence="2">The sequence shown here is derived from an EMBL/GenBank/DDBJ whole genome shotgun (WGS) entry which is preliminary data.</text>
</comment>
<dbReference type="EMBL" id="VRMG01000016">
    <property type="protein sequence ID" value="TXN28111.1"/>
    <property type="molecule type" value="Genomic_DNA"/>
</dbReference>
<evidence type="ECO:0000313" key="3">
    <source>
        <dbReference type="Proteomes" id="UP000321379"/>
    </source>
</evidence>
<proteinExistence type="predicted"/>
<dbReference type="InterPro" id="IPR036188">
    <property type="entry name" value="FAD/NAD-bd_sf"/>
</dbReference>
<reference evidence="2 3" key="1">
    <citation type="submission" date="2019-08" db="EMBL/GenBank/DDBJ databases">
        <title>Bacterial whole genome sequence for Glaciihabitans sp. CHu50b-6-2.</title>
        <authorList>
            <person name="Jin L."/>
        </authorList>
    </citation>
    <scope>NUCLEOTIDE SEQUENCE [LARGE SCALE GENOMIC DNA]</scope>
    <source>
        <strain evidence="2 3">CHu50b-6-2</strain>
    </source>
</reference>
<evidence type="ECO:0000259" key="1">
    <source>
        <dbReference type="Pfam" id="PF01266"/>
    </source>
</evidence>
<dbReference type="GO" id="GO:0005737">
    <property type="term" value="C:cytoplasm"/>
    <property type="evidence" value="ECO:0007669"/>
    <property type="project" value="TreeGrafter"/>
</dbReference>
<dbReference type="RefSeq" id="WP_147785152.1">
    <property type="nucleotide sequence ID" value="NZ_VRMG01000016.1"/>
</dbReference>
<protein>
    <submittedName>
        <fullName evidence="2">FAD-dependent oxidoreductase</fullName>
    </submittedName>
</protein>
<feature type="domain" description="FAD dependent oxidoreductase" evidence="1">
    <location>
        <begin position="49"/>
        <end position="407"/>
    </location>
</feature>
<dbReference type="Gene3D" id="3.50.50.60">
    <property type="entry name" value="FAD/NAD(P)-binding domain"/>
    <property type="match status" value="1"/>
</dbReference>